<reference evidence="1" key="1">
    <citation type="journal article" date="2023" name="Science">
        <title>Genome structures resolve the early diversification of teleost fishes.</title>
        <authorList>
            <person name="Parey E."/>
            <person name="Louis A."/>
            <person name="Montfort J."/>
            <person name="Bouchez O."/>
            <person name="Roques C."/>
            <person name="Iampietro C."/>
            <person name="Lluch J."/>
            <person name="Castinel A."/>
            <person name="Donnadieu C."/>
            <person name="Desvignes T."/>
            <person name="Floi Bucao C."/>
            <person name="Jouanno E."/>
            <person name="Wen M."/>
            <person name="Mejri S."/>
            <person name="Dirks R."/>
            <person name="Jansen H."/>
            <person name="Henkel C."/>
            <person name="Chen W.J."/>
            <person name="Zahm M."/>
            <person name="Cabau C."/>
            <person name="Klopp C."/>
            <person name="Thompson A.W."/>
            <person name="Robinson-Rechavi M."/>
            <person name="Braasch I."/>
            <person name="Lecointre G."/>
            <person name="Bobe J."/>
            <person name="Postlethwait J.H."/>
            <person name="Berthelot C."/>
            <person name="Roest Crollius H."/>
            <person name="Guiguen Y."/>
        </authorList>
    </citation>
    <scope>NUCLEOTIDE SEQUENCE</scope>
    <source>
        <strain evidence="1">WJC10195</strain>
    </source>
</reference>
<keyword evidence="2" id="KW-1185">Reference proteome</keyword>
<dbReference type="EMBL" id="JAINUF010000008">
    <property type="protein sequence ID" value="KAJ8352738.1"/>
    <property type="molecule type" value="Genomic_DNA"/>
</dbReference>
<sequence>METGTERGPRADCLIRQKTLFGAQSMWNESGCLKRNVPLSVLQLGFLGRMWERLPQGRGRTCVSRVTLDPGPGTRRALSCISHPKKRQLTFKVETHPSSRSPLHDDVTGHFRNVLPETNKLTRAPAAACAMCVFVYAAVSVYRDSNIAAGDFLAPRGRAVVVHRRGKSSSALKYFGPHRNR</sequence>
<evidence type="ECO:0000313" key="2">
    <source>
        <dbReference type="Proteomes" id="UP001152622"/>
    </source>
</evidence>
<proteinExistence type="predicted"/>
<comment type="caution">
    <text evidence="1">The sequence shown here is derived from an EMBL/GenBank/DDBJ whole genome shotgun (WGS) entry which is preliminary data.</text>
</comment>
<dbReference type="AlphaFoldDB" id="A0A9Q1F7W3"/>
<name>A0A9Q1F7W3_SYNKA</name>
<dbReference type="Proteomes" id="UP001152622">
    <property type="component" value="Chromosome 8"/>
</dbReference>
<organism evidence="1 2">
    <name type="scientific">Synaphobranchus kaupii</name>
    <name type="common">Kaup's arrowtooth eel</name>
    <dbReference type="NCBI Taxonomy" id="118154"/>
    <lineage>
        <taxon>Eukaryota</taxon>
        <taxon>Metazoa</taxon>
        <taxon>Chordata</taxon>
        <taxon>Craniata</taxon>
        <taxon>Vertebrata</taxon>
        <taxon>Euteleostomi</taxon>
        <taxon>Actinopterygii</taxon>
        <taxon>Neopterygii</taxon>
        <taxon>Teleostei</taxon>
        <taxon>Anguilliformes</taxon>
        <taxon>Synaphobranchidae</taxon>
        <taxon>Synaphobranchus</taxon>
    </lineage>
</organism>
<evidence type="ECO:0000313" key="1">
    <source>
        <dbReference type="EMBL" id="KAJ8352738.1"/>
    </source>
</evidence>
<protein>
    <submittedName>
        <fullName evidence="1">Uncharacterized protein</fullName>
    </submittedName>
</protein>
<accession>A0A9Q1F7W3</accession>
<gene>
    <name evidence="1" type="ORF">SKAU_G00242140</name>
</gene>